<feature type="compositionally biased region" description="Low complexity" evidence="10">
    <location>
        <begin position="1122"/>
        <end position="1132"/>
    </location>
</feature>
<dbReference type="InterPro" id="IPR003593">
    <property type="entry name" value="AAA+_ATPase"/>
</dbReference>
<evidence type="ECO:0000256" key="5">
    <source>
        <dbReference type="ARBA" id="ARBA00022840"/>
    </source>
</evidence>
<evidence type="ECO:0000313" key="14">
    <source>
        <dbReference type="EMBL" id="RXG45259.1"/>
    </source>
</evidence>
<dbReference type="Proteomes" id="UP000288725">
    <property type="component" value="Chromosome 8"/>
</dbReference>
<keyword evidence="5" id="KW-0067">ATP-binding</keyword>
<dbReference type="SUPFAM" id="SSF90123">
    <property type="entry name" value="ABC transporter transmembrane region"/>
    <property type="match status" value="1"/>
</dbReference>
<feature type="transmembrane region" description="Helical" evidence="11">
    <location>
        <begin position="244"/>
        <end position="267"/>
    </location>
</feature>
<evidence type="ECO:0000256" key="11">
    <source>
        <dbReference type="SAM" id="Phobius"/>
    </source>
</evidence>
<accession>A0A444RVX7</accession>
<feature type="transmembrane region" description="Helical" evidence="11">
    <location>
        <begin position="174"/>
        <end position="195"/>
    </location>
</feature>
<name>A0A444RVX7_VERDA</name>
<feature type="compositionally biased region" description="Basic and acidic residues" evidence="10">
    <location>
        <begin position="1133"/>
        <end position="1144"/>
    </location>
</feature>
<feature type="transmembrane region" description="Helical" evidence="11">
    <location>
        <begin position="368"/>
        <end position="390"/>
    </location>
</feature>
<protein>
    <recommendedName>
        <fullName evidence="16">Heavy metal tolerance protein</fullName>
    </recommendedName>
</protein>
<evidence type="ECO:0000313" key="15">
    <source>
        <dbReference type="Proteomes" id="UP000288725"/>
    </source>
</evidence>
<evidence type="ECO:0000256" key="7">
    <source>
        <dbReference type="ARBA" id="ARBA00022989"/>
    </source>
</evidence>
<organism evidence="14 15">
    <name type="scientific">Verticillium dahliae</name>
    <name type="common">Verticillium wilt</name>
    <dbReference type="NCBI Taxonomy" id="27337"/>
    <lineage>
        <taxon>Eukaryota</taxon>
        <taxon>Fungi</taxon>
        <taxon>Dikarya</taxon>
        <taxon>Ascomycota</taxon>
        <taxon>Pezizomycotina</taxon>
        <taxon>Sordariomycetes</taxon>
        <taxon>Hypocreomycetidae</taxon>
        <taxon>Glomerellales</taxon>
        <taxon>Plectosphaerellaceae</taxon>
        <taxon>Verticillium</taxon>
    </lineage>
</organism>
<dbReference type="FunFam" id="3.40.50.300:FF:000186">
    <property type="entry name" value="ATP-binding cassette sub-family B member 7, mitochondrial"/>
    <property type="match status" value="1"/>
</dbReference>
<dbReference type="SUPFAM" id="SSF52540">
    <property type="entry name" value="P-loop containing nucleoside triphosphate hydrolases"/>
    <property type="match status" value="1"/>
</dbReference>
<dbReference type="Pfam" id="PF00664">
    <property type="entry name" value="ABC_membrane"/>
    <property type="match status" value="1"/>
</dbReference>
<dbReference type="PANTHER" id="PTHR24221">
    <property type="entry name" value="ATP-BINDING CASSETTE SUB-FAMILY B"/>
    <property type="match status" value="1"/>
</dbReference>
<dbReference type="GO" id="GO:0005524">
    <property type="term" value="F:ATP binding"/>
    <property type="evidence" value="ECO:0007669"/>
    <property type="project" value="UniProtKB-KW"/>
</dbReference>
<dbReference type="PROSITE" id="PS50893">
    <property type="entry name" value="ABC_TRANSPORTER_2"/>
    <property type="match status" value="1"/>
</dbReference>
<feature type="region of interest" description="Disordered" evidence="10">
    <location>
        <begin position="1066"/>
        <end position="1144"/>
    </location>
</feature>
<feature type="domain" description="ABC transmembrane type-1" evidence="13">
    <location>
        <begin position="507"/>
        <end position="789"/>
    </location>
</feature>
<evidence type="ECO:0000256" key="9">
    <source>
        <dbReference type="ARBA" id="ARBA00024363"/>
    </source>
</evidence>
<evidence type="ECO:0000259" key="13">
    <source>
        <dbReference type="PROSITE" id="PS50929"/>
    </source>
</evidence>
<keyword evidence="4" id="KW-0547">Nucleotide-binding</keyword>
<dbReference type="AlphaFoldDB" id="A0A444RVX7"/>
<evidence type="ECO:0000256" key="2">
    <source>
        <dbReference type="ARBA" id="ARBA00022448"/>
    </source>
</evidence>
<proteinExistence type="inferred from homology"/>
<dbReference type="InterPro" id="IPR017871">
    <property type="entry name" value="ABC_transporter-like_CS"/>
</dbReference>
<keyword evidence="6" id="KW-0809">Transit peptide</keyword>
<dbReference type="PROSITE" id="PS00211">
    <property type="entry name" value="ABC_TRANSPORTER_1"/>
    <property type="match status" value="1"/>
</dbReference>
<keyword evidence="7 11" id="KW-1133">Transmembrane helix</keyword>
<dbReference type="InterPro" id="IPR011527">
    <property type="entry name" value="ABC1_TM_dom"/>
</dbReference>
<evidence type="ECO:0000256" key="3">
    <source>
        <dbReference type="ARBA" id="ARBA00022692"/>
    </source>
</evidence>
<comment type="similarity">
    <text evidence="9">Belongs to the ABC transporter superfamily. ABCB family. Heavy Metal importer (TC 3.A.1.210) subfamily.</text>
</comment>
<dbReference type="PANTHER" id="PTHR24221:SF651">
    <property type="entry name" value="HEAVY METAL TOLERANCE PROTEIN"/>
    <property type="match status" value="1"/>
</dbReference>
<evidence type="ECO:0000256" key="10">
    <source>
        <dbReference type="SAM" id="MobiDB-lite"/>
    </source>
</evidence>
<evidence type="ECO:0000256" key="8">
    <source>
        <dbReference type="ARBA" id="ARBA00023136"/>
    </source>
</evidence>
<dbReference type="Pfam" id="PF00005">
    <property type="entry name" value="ABC_tran"/>
    <property type="match status" value="1"/>
</dbReference>
<dbReference type="EMBL" id="RSDZ01000067">
    <property type="protein sequence ID" value="RXG45259.1"/>
    <property type="molecule type" value="Genomic_DNA"/>
</dbReference>
<keyword evidence="3 11" id="KW-0812">Transmembrane</keyword>
<feature type="region of interest" description="Disordered" evidence="10">
    <location>
        <begin position="206"/>
        <end position="235"/>
    </location>
</feature>
<dbReference type="Gene3D" id="1.20.1560.10">
    <property type="entry name" value="ABC transporter type 1, transmembrane domain"/>
    <property type="match status" value="1"/>
</dbReference>
<dbReference type="CDD" id="cd18583">
    <property type="entry name" value="ABC_6TM_HMT1"/>
    <property type="match status" value="1"/>
</dbReference>
<evidence type="ECO:0000256" key="4">
    <source>
        <dbReference type="ARBA" id="ARBA00022741"/>
    </source>
</evidence>
<dbReference type="PROSITE" id="PS50929">
    <property type="entry name" value="ABC_TM1F"/>
    <property type="match status" value="1"/>
</dbReference>
<feature type="transmembrane region" description="Helical" evidence="11">
    <location>
        <begin position="646"/>
        <end position="665"/>
    </location>
</feature>
<feature type="compositionally biased region" description="Polar residues" evidence="10">
    <location>
        <begin position="80"/>
        <end position="93"/>
    </location>
</feature>
<feature type="region of interest" description="Disordered" evidence="10">
    <location>
        <begin position="70"/>
        <end position="93"/>
    </location>
</feature>
<evidence type="ECO:0008006" key="16">
    <source>
        <dbReference type="Google" id="ProtNLM"/>
    </source>
</evidence>
<gene>
    <name evidence="14" type="ORF">VDGE_06673</name>
</gene>
<evidence type="ECO:0000259" key="12">
    <source>
        <dbReference type="PROSITE" id="PS50893"/>
    </source>
</evidence>
<comment type="subcellular location">
    <subcellularLocation>
        <location evidence="1">Membrane</location>
        <topology evidence="1">Multi-pass membrane protein</topology>
    </subcellularLocation>
</comment>
<feature type="compositionally biased region" description="Polar residues" evidence="10">
    <location>
        <begin position="1091"/>
        <end position="1116"/>
    </location>
</feature>
<dbReference type="InterPro" id="IPR027417">
    <property type="entry name" value="P-loop_NTPase"/>
</dbReference>
<sequence>MRFWTTQQRSGDVIARILLKSQIISSPSLPSLRSILFSSARPRSLDSLICRSKPVIKHVALYIYRTQTPGPPRSDKLRQSARNSGNSASRTTSFAVKGTRLGSPFDQGLACRHATVLDGPGPCFFHGNCDLSNCPTLVTTMASPEQARTSVNPASDPATTTDTSTAASILRDTLIWYPGTLLIAFFISGVTYSIFTAKREDEIVEPGVRGPGGKPLPATKKRKRNSDGNSNHWGPDPSPAFKKVFAWLSLAMFLVFFANGIAHFVHVVEVWPAQRDGQVVWRETEEMSVFLIGATNFYLYLFVTILEWHHSPSLVHFITWTLAFAGELTITTCALAIFEKRRDTHGTAALRPLDNFDSKSDKWDLIDIVLAIVRLVLAFCLVSTYTALWIRKAWNNRDKYDRDAERLGAEEVTPLLNGTRTTYRTQNGREVHTREANGRSIRGRNGSATASTNGAVGAISLVKDESAAFYRPEKMPHKTWWEYLRGYGVFFPYLWPRDSWRLQLIFAICTLLLLAQRWVNLLVPLQIGHLTDALSKGEDPWKALILFIIYKLLQGPSMLLGAVRSILWVPISQYSYRALTTSAFEHVHSLSLDFHLGKRTGEVLSALNKGASINQFLEQVTFQVLPMLIDLGVAVFFFYVRFDATYAVIVSCISFWYLYLTIRMAQTRADQRRAMTNADREEEAVKNDSITSYETVKYFNAEDWEFRRYRNAIRVFQEAEAQVTWGMNKMNVIQALVFMAGMTVVLLFGSYQVTNEHRTVGDFVMLLTYLNQLQGPLNFFSSFYRTIQQAMISGERLLELFKIKPTVVDSDTAKPLTECQGHIRWNNVAFAYDPRQPALKELDFECTPGTTTAFVGESGGGKSTVFRLMFRYYNTTSGSIEIDGQDVKDLTIDSVRRYIGVVPQDTTLFNESLMYNLKYANPSVTEEDVYEACRAASIHDRIQSFPDGYNTKVGDRGLRLSGGERQRVAIARTILKNPKIIMLDEATSALDAHTEQEIQDKLGNLGHGRTLLIIAHRLSTITHADQIIVLNNGKIVEKGTHEQLVNAKGRYASMWEKQVQAERAAEKARAASRKAHKLMRKANIVSKGRTDGTSDGYNSLSSSTILPGATDQNSKATAPRGDTSSSSTSSDADSTHNYHDETER</sequence>
<dbReference type="GO" id="GO:0140359">
    <property type="term" value="F:ABC-type transporter activity"/>
    <property type="evidence" value="ECO:0007669"/>
    <property type="project" value="InterPro"/>
</dbReference>
<dbReference type="GO" id="GO:0000041">
    <property type="term" value="P:transition metal ion transport"/>
    <property type="evidence" value="ECO:0007669"/>
    <property type="project" value="UniProtKB-ARBA"/>
</dbReference>
<dbReference type="Gene3D" id="3.40.50.300">
    <property type="entry name" value="P-loop containing nucleotide triphosphate hydrolases"/>
    <property type="match status" value="1"/>
</dbReference>
<feature type="transmembrane region" description="Helical" evidence="11">
    <location>
        <begin position="732"/>
        <end position="751"/>
    </location>
</feature>
<dbReference type="InterPro" id="IPR003439">
    <property type="entry name" value="ABC_transporter-like_ATP-bd"/>
</dbReference>
<dbReference type="GO" id="GO:0016887">
    <property type="term" value="F:ATP hydrolysis activity"/>
    <property type="evidence" value="ECO:0007669"/>
    <property type="project" value="InterPro"/>
</dbReference>
<feature type="domain" description="ABC transporter" evidence="12">
    <location>
        <begin position="823"/>
        <end position="1057"/>
    </location>
</feature>
<dbReference type="GO" id="GO:0005774">
    <property type="term" value="C:vacuolar membrane"/>
    <property type="evidence" value="ECO:0007669"/>
    <property type="project" value="TreeGrafter"/>
</dbReference>
<dbReference type="SMART" id="SM00382">
    <property type="entry name" value="AAA"/>
    <property type="match status" value="1"/>
</dbReference>
<keyword evidence="8 11" id="KW-0472">Membrane</keyword>
<evidence type="ECO:0000256" key="6">
    <source>
        <dbReference type="ARBA" id="ARBA00022946"/>
    </source>
</evidence>
<feature type="transmembrane region" description="Helical" evidence="11">
    <location>
        <begin position="287"/>
        <end position="305"/>
    </location>
</feature>
<dbReference type="FunFam" id="1.20.1560.10:FF:000050">
    <property type="entry name" value="Vacuolar ABC heavy metal transporter (Hmt1)"/>
    <property type="match status" value="1"/>
</dbReference>
<evidence type="ECO:0000256" key="1">
    <source>
        <dbReference type="ARBA" id="ARBA00004141"/>
    </source>
</evidence>
<dbReference type="InterPro" id="IPR039421">
    <property type="entry name" value="Type_1_exporter"/>
</dbReference>
<reference evidence="14 15" key="1">
    <citation type="submission" date="2018-12" db="EMBL/GenBank/DDBJ databases">
        <title>Genome of Verticillium dahliae isolate Getta Getta.</title>
        <authorList>
            <person name="Gardiner D.M."/>
        </authorList>
    </citation>
    <scope>NUCLEOTIDE SEQUENCE [LARGE SCALE GENOMIC DNA]</scope>
    <source>
        <strain evidence="14 15">Getta Getta</strain>
    </source>
</reference>
<feature type="compositionally biased region" description="Basic residues" evidence="10">
    <location>
        <begin position="1070"/>
        <end position="1080"/>
    </location>
</feature>
<dbReference type="CDD" id="cd03253">
    <property type="entry name" value="ABCC_ATM1_transporter"/>
    <property type="match status" value="1"/>
</dbReference>
<comment type="caution">
    <text evidence="14">The sequence shown here is derived from an EMBL/GenBank/DDBJ whole genome shotgun (WGS) entry which is preliminary data.</text>
</comment>
<dbReference type="InterPro" id="IPR036640">
    <property type="entry name" value="ABC1_TM_sf"/>
</dbReference>
<feature type="transmembrane region" description="Helical" evidence="11">
    <location>
        <begin position="317"/>
        <end position="338"/>
    </location>
</feature>
<keyword evidence="2" id="KW-0813">Transport</keyword>